<evidence type="ECO:0000256" key="1">
    <source>
        <dbReference type="ARBA" id="ARBA00009369"/>
    </source>
</evidence>
<dbReference type="PIRSF" id="PIRSF038471">
    <property type="entry name" value="MreC"/>
    <property type="match status" value="1"/>
</dbReference>
<feature type="transmembrane region" description="Helical" evidence="5">
    <location>
        <begin position="26"/>
        <end position="46"/>
    </location>
</feature>
<dbReference type="InterPro" id="IPR007221">
    <property type="entry name" value="MreC"/>
</dbReference>
<evidence type="ECO:0000313" key="7">
    <source>
        <dbReference type="EMBL" id="SVA60668.1"/>
    </source>
</evidence>
<protein>
    <recommendedName>
        <fullName evidence="2">Cell shape-determining protein MreC</fullName>
    </recommendedName>
    <alternativeName>
        <fullName evidence="4">Cell shape protein MreC</fullName>
    </alternativeName>
</protein>
<dbReference type="Gene3D" id="2.40.10.340">
    <property type="entry name" value="Rod shape-determining protein MreC, domain 1"/>
    <property type="match status" value="1"/>
</dbReference>
<keyword evidence="5" id="KW-0812">Transmembrane</keyword>
<evidence type="ECO:0000256" key="3">
    <source>
        <dbReference type="ARBA" id="ARBA00022960"/>
    </source>
</evidence>
<dbReference type="AlphaFoldDB" id="A0A381X7N1"/>
<dbReference type="PANTHER" id="PTHR34138">
    <property type="entry name" value="CELL SHAPE-DETERMINING PROTEIN MREC"/>
    <property type="match status" value="1"/>
</dbReference>
<name>A0A381X7N1_9ZZZZ</name>
<dbReference type="InterPro" id="IPR055342">
    <property type="entry name" value="MreC_beta-barrel_core"/>
</dbReference>
<keyword evidence="5" id="KW-0472">Membrane</keyword>
<dbReference type="InterPro" id="IPR042177">
    <property type="entry name" value="Cell/Rod_1"/>
</dbReference>
<organism evidence="7">
    <name type="scientific">marine metagenome</name>
    <dbReference type="NCBI Taxonomy" id="408172"/>
    <lineage>
        <taxon>unclassified sequences</taxon>
        <taxon>metagenomes</taxon>
        <taxon>ecological metagenomes</taxon>
    </lineage>
</organism>
<proteinExistence type="inferred from homology"/>
<dbReference type="Pfam" id="PF04085">
    <property type="entry name" value="MreC"/>
    <property type="match status" value="1"/>
</dbReference>
<gene>
    <name evidence="7" type="ORF">METZ01_LOCUS113522</name>
</gene>
<keyword evidence="3" id="KW-0133">Cell shape</keyword>
<dbReference type="InterPro" id="IPR042175">
    <property type="entry name" value="Cell/Rod_MreC_2"/>
</dbReference>
<dbReference type="GO" id="GO:0008360">
    <property type="term" value="P:regulation of cell shape"/>
    <property type="evidence" value="ECO:0007669"/>
    <property type="project" value="UniProtKB-KW"/>
</dbReference>
<dbReference type="GO" id="GO:0005886">
    <property type="term" value="C:plasma membrane"/>
    <property type="evidence" value="ECO:0007669"/>
    <property type="project" value="TreeGrafter"/>
</dbReference>
<evidence type="ECO:0000256" key="4">
    <source>
        <dbReference type="ARBA" id="ARBA00032089"/>
    </source>
</evidence>
<dbReference type="EMBL" id="UINC01014173">
    <property type="protein sequence ID" value="SVA60668.1"/>
    <property type="molecule type" value="Genomic_DNA"/>
</dbReference>
<reference evidence="7" key="1">
    <citation type="submission" date="2018-05" db="EMBL/GenBank/DDBJ databases">
        <authorList>
            <person name="Lanie J.A."/>
            <person name="Ng W.-L."/>
            <person name="Kazmierczak K.M."/>
            <person name="Andrzejewski T.M."/>
            <person name="Davidsen T.M."/>
            <person name="Wayne K.J."/>
            <person name="Tettelin H."/>
            <person name="Glass J.I."/>
            <person name="Rusch D."/>
            <person name="Podicherti R."/>
            <person name="Tsui H.-C.T."/>
            <person name="Winkler M.E."/>
        </authorList>
    </citation>
    <scope>NUCLEOTIDE SEQUENCE</scope>
</reference>
<evidence type="ECO:0000256" key="5">
    <source>
        <dbReference type="SAM" id="Phobius"/>
    </source>
</evidence>
<feature type="domain" description="Rod shape-determining protein MreC beta-barrel core" evidence="6">
    <location>
        <begin position="136"/>
        <end position="276"/>
    </location>
</feature>
<dbReference type="Gene3D" id="2.40.10.350">
    <property type="entry name" value="Rod shape-determining protein MreC, domain 2"/>
    <property type="match status" value="1"/>
</dbReference>
<evidence type="ECO:0000259" key="6">
    <source>
        <dbReference type="Pfam" id="PF04085"/>
    </source>
</evidence>
<dbReference type="PANTHER" id="PTHR34138:SF1">
    <property type="entry name" value="CELL SHAPE-DETERMINING PROTEIN MREC"/>
    <property type="match status" value="1"/>
</dbReference>
<comment type="similarity">
    <text evidence="1">Belongs to the MreC family.</text>
</comment>
<sequence>MDTGSRDDFIIAIRSAFLKRGNKQRFSLIFLIIFSLIFLALGRINFKPIDNVKIVIREIVYRSSFVVSIPENYLKKTYQIIQSHFIIYNDYFEIKSEIKELKAQKTVDKFIVEENKRLKKIIDDYVAESDEIVAKIIIDKNSPFLRSLIVNKGSKNNIKLGMAVLDGNYLVGKVVEVNYLTSRVLLLSDLNSKIPVIIEPGNFQSILSGTGKSDGIIQYLKENYLIEENSTIYTSGAGGLFKAGIPIGKIEIKESNKEKKVDFFSDFSQLRFVKIMSFEKDMD</sequence>
<accession>A0A381X7N1</accession>
<keyword evidence="5" id="KW-1133">Transmembrane helix</keyword>
<evidence type="ECO:0000256" key="2">
    <source>
        <dbReference type="ARBA" id="ARBA00013855"/>
    </source>
</evidence>
<dbReference type="NCBIfam" id="TIGR00219">
    <property type="entry name" value="mreC"/>
    <property type="match status" value="1"/>
</dbReference>